<dbReference type="AlphaFoldDB" id="W9X9N8"/>
<proteinExistence type="predicted"/>
<dbReference type="InterPro" id="IPR010730">
    <property type="entry name" value="HET"/>
</dbReference>
<comment type="caution">
    <text evidence="3">The sequence shown here is derived from an EMBL/GenBank/DDBJ whole genome shotgun (WGS) entry which is preliminary data.</text>
</comment>
<gene>
    <name evidence="3" type="ORF">A1O5_02344</name>
</gene>
<evidence type="ECO:0000259" key="2">
    <source>
        <dbReference type="Pfam" id="PF06985"/>
    </source>
</evidence>
<dbReference type="PANTHER" id="PTHR39596:SF2">
    <property type="entry name" value="HET DOMAIN PROTEIN (AFU_ORTHOLOGUE AFUA_1G17550)-RELATED"/>
    <property type="match status" value="1"/>
</dbReference>
<organism evidence="3 4">
    <name type="scientific">Cladophialophora psammophila CBS 110553</name>
    <dbReference type="NCBI Taxonomy" id="1182543"/>
    <lineage>
        <taxon>Eukaryota</taxon>
        <taxon>Fungi</taxon>
        <taxon>Dikarya</taxon>
        <taxon>Ascomycota</taxon>
        <taxon>Pezizomycotina</taxon>
        <taxon>Eurotiomycetes</taxon>
        <taxon>Chaetothyriomycetidae</taxon>
        <taxon>Chaetothyriales</taxon>
        <taxon>Herpotrichiellaceae</taxon>
        <taxon>Cladophialophora</taxon>
    </lineage>
</organism>
<dbReference type="GeneID" id="19187077"/>
<evidence type="ECO:0000313" key="4">
    <source>
        <dbReference type="Proteomes" id="UP000019471"/>
    </source>
</evidence>
<dbReference type="EMBL" id="AMGX01000003">
    <property type="protein sequence ID" value="EXJ74050.1"/>
    <property type="molecule type" value="Genomic_DNA"/>
</dbReference>
<keyword evidence="4" id="KW-1185">Reference proteome</keyword>
<evidence type="ECO:0000313" key="3">
    <source>
        <dbReference type="EMBL" id="EXJ74050.1"/>
    </source>
</evidence>
<evidence type="ECO:0000256" key="1">
    <source>
        <dbReference type="SAM" id="MobiDB-lite"/>
    </source>
</evidence>
<dbReference type="Proteomes" id="UP000019471">
    <property type="component" value="Unassembled WGS sequence"/>
</dbReference>
<feature type="region of interest" description="Disordered" evidence="1">
    <location>
        <begin position="122"/>
        <end position="148"/>
    </location>
</feature>
<dbReference type="Pfam" id="PF06985">
    <property type="entry name" value="HET"/>
    <property type="match status" value="1"/>
</dbReference>
<name>W9X9N8_9EURO</name>
<reference evidence="3 4" key="1">
    <citation type="submission" date="2013-03" db="EMBL/GenBank/DDBJ databases">
        <title>The Genome Sequence of Cladophialophora psammophila CBS 110553.</title>
        <authorList>
            <consortium name="The Broad Institute Genomics Platform"/>
            <person name="Cuomo C."/>
            <person name="de Hoog S."/>
            <person name="Gorbushina A."/>
            <person name="Walker B."/>
            <person name="Young S.K."/>
            <person name="Zeng Q."/>
            <person name="Gargeya S."/>
            <person name="Fitzgerald M."/>
            <person name="Haas B."/>
            <person name="Abouelleil A."/>
            <person name="Allen A.W."/>
            <person name="Alvarado L."/>
            <person name="Arachchi H.M."/>
            <person name="Berlin A.M."/>
            <person name="Chapman S.B."/>
            <person name="Gainer-Dewar J."/>
            <person name="Goldberg J."/>
            <person name="Griggs A."/>
            <person name="Gujja S."/>
            <person name="Hansen M."/>
            <person name="Howarth C."/>
            <person name="Imamovic A."/>
            <person name="Ireland A."/>
            <person name="Larimer J."/>
            <person name="McCowan C."/>
            <person name="Murphy C."/>
            <person name="Pearson M."/>
            <person name="Poon T.W."/>
            <person name="Priest M."/>
            <person name="Roberts A."/>
            <person name="Saif S."/>
            <person name="Shea T."/>
            <person name="Sisk P."/>
            <person name="Sykes S."/>
            <person name="Wortman J."/>
            <person name="Nusbaum C."/>
            <person name="Birren B."/>
        </authorList>
    </citation>
    <scope>NUCLEOTIDE SEQUENCE [LARGE SCALE GENOMIC DNA]</scope>
    <source>
        <strain evidence="3 4">CBS 110553</strain>
    </source>
</reference>
<feature type="domain" description="Heterokaryon incompatibility" evidence="2">
    <location>
        <begin position="364"/>
        <end position="440"/>
    </location>
</feature>
<dbReference type="STRING" id="1182543.W9X9N8"/>
<dbReference type="HOGENOM" id="CLU_009388_3_0_1"/>
<protein>
    <recommendedName>
        <fullName evidence="2">Heterokaryon incompatibility domain-containing protein</fullName>
    </recommendedName>
</protein>
<dbReference type="PANTHER" id="PTHR39596">
    <property type="match status" value="1"/>
</dbReference>
<sequence>MDHLELPHEPKHPHIAVPYLRADQYDGGHFETYPNRKGWSEADIRGLSSASRSIDERAAFVQSWLFFGLLSTVFGPRYVEADWVDASDPQQPTVTLRDLEDRLSTLSPRKHHILQITNHSVSAKSTETGPLGPTASAEDSLVPREDSNPLDKSGLCDVLNCAHDWNLRVMELGVQGHVLDVVCLSIAALGEFLCAYFSILGEDKWLGSTKTNFLFRRMLDDGWCPIEIIRLNTIASLPEIYFASSSERPGPTRDHWSCRERIPLEQMQDAAAFVSQLGEDWKCTAYHVDWRTYRTEHVSGCSGCDDLFADQFQVQQILERGYYPLICPAGQRHQAPDFEVHSGGTQTERTNELLLISTETEKRYVCISHVWSDGLGNPHENSIPRCQYERLSAMIDALYPSGNVPFWIDTICVPRRPWELRRQTIMLMRKTYSEAEIVLILDKYLLDLVLNETSEREAWVRILNCGWMRRLWTLQECALARKALFQLRNGTLDLDNALWYDINTNDTWTLQWMKFRGSWGRGGVDLENQAENMLGELSDVLAWRSTSIAEDEAVCLSIITGFQASEIEQVVACESHEDRMTQFWRLTKALTSEVLFWNGPRLSQQGMRWAPSSFLDKGPTPFLNQRSKRFQSAQLTQRGLRFKLPGLHLGTLRRKLREISFLRSSSTIWYRLVISYLKEAPCPPEGDVMHLGIVLQEPELSFVDDLPAYEAMAVLLVSMQPSHGESNNGLIVAEPLCVGTIERAERYGGWINPLEKLRGRFYSKFSPMMDKMERLELDGTVLGHSNSDSADKSDIKAVWTDGQLSFDLKDEQMMFEIRQLPEHQEWCVG</sequence>
<dbReference type="RefSeq" id="XP_007741150.1">
    <property type="nucleotide sequence ID" value="XM_007742960.1"/>
</dbReference>
<dbReference type="OrthoDB" id="2426273at2759"/>
<accession>W9X9N8</accession>